<organism evidence="2 3">
    <name type="scientific">Streptomyces montanus</name>
    <dbReference type="NCBI Taxonomy" id="2580423"/>
    <lineage>
        <taxon>Bacteria</taxon>
        <taxon>Bacillati</taxon>
        <taxon>Actinomycetota</taxon>
        <taxon>Actinomycetes</taxon>
        <taxon>Kitasatosporales</taxon>
        <taxon>Streptomycetaceae</taxon>
        <taxon>Streptomyces</taxon>
    </lineage>
</organism>
<comment type="caution">
    <text evidence="2">The sequence shown here is derived from an EMBL/GenBank/DDBJ whole genome shotgun (WGS) entry which is preliminary data.</text>
</comment>
<reference evidence="2 3" key="1">
    <citation type="submission" date="2019-05" db="EMBL/GenBank/DDBJ databases">
        <title>Streptomyces sp. NEAU-C151, a novel actinomycete isolated from soil.</title>
        <authorList>
            <person name="Han L."/>
            <person name="Jiang H."/>
        </authorList>
    </citation>
    <scope>NUCLEOTIDE SEQUENCE [LARGE SCALE GENOMIC DNA]</scope>
    <source>
        <strain evidence="2 3">NEAU-C151</strain>
    </source>
</reference>
<name>A0A5R9FNR0_9ACTN</name>
<feature type="signal peptide" evidence="1">
    <location>
        <begin position="1"/>
        <end position="24"/>
    </location>
</feature>
<accession>A0A5R9FNR0</accession>
<evidence type="ECO:0000256" key="1">
    <source>
        <dbReference type="SAM" id="SignalP"/>
    </source>
</evidence>
<keyword evidence="1" id="KW-0732">Signal</keyword>
<evidence type="ECO:0000313" key="2">
    <source>
        <dbReference type="EMBL" id="TLS44981.1"/>
    </source>
</evidence>
<protein>
    <recommendedName>
        <fullName evidence="4">WxL domain-containing protein</fullName>
    </recommendedName>
</protein>
<proteinExistence type="predicted"/>
<evidence type="ECO:0008006" key="4">
    <source>
        <dbReference type="Google" id="ProtNLM"/>
    </source>
</evidence>
<sequence length="163" mass="16469">MESGRAARAMAATATFVVPRAVMAAPAITAPGSANLGSAARGQSTTVQLGQVRVTSSGNRNWSATVSATAFTTGGGTAFETISSSRLAYASGPLVSKTGPGNFVPGQPNTNQKQPLDTPRVAFSYNTLVTTASSVIWQPTLTMSVPATAVAGTYTGTMTHSVA</sequence>
<evidence type="ECO:0000313" key="3">
    <source>
        <dbReference type="Proteomes" id="UP000305906"/>
    </source>
</evidence>
<dbReference type="RefSeq" id="WP_138046141.1">
    <property type="nucleotide sequence ID" value="NZ_VBZC01000017.1"/>
</dbReference>
<dbReference type="Proteomes" id="UP000305906">
    <property type="component" value="Unassembled WGS sequence"/>
</dbReference>
<feature type="chain" id="PRO_5024369310" description="WxL domain-containing protein" evidence="1">
    <location>
        <begin position="25"/>
        <end position="163"/>
    </location>
</feature>
<dbReference type="AlphaFoldDB" id="A0A5R9FNR0"/>
<keyword evidence="3" id="KW-1185">Reference proteome</keyword>
<dbReference type="EMBL" id="VBZC01000017">
    <property type="protein sequence ID" value="TLS44981.1"/>
    <property type="molecule type" value="Genomic_DNA"/>
</dbReference>
<gene>
    <name evidence="2" type="ORF">FE633_17755</name>
</gene>